<dbReference type="PANTHER" id="PTHR14191">
    <property type="entry name" value="PDZ DOMAIN CONTAINING PROTEIN"/>
    <property type="match status" value="1"/>
</dbReference>
<dbReference type="GO" id="GO:0005102">
    <property type="term" value="F:signaling receptor binding"/>
    <property type="evidence" value="ECO:0007669"/>
    <property type="project" value="TreeGrafter"/>
</dbReference>
<name>A0A6P8GE11_CLUHA</name>
<feature type="domain" description="PDZ" evidence="4">
    <location>
        <begin position="122"/>
        <end position="202"/>
    </location>
</feature>
<dbReference type="InterPro" id="IPR051067">
    <property type="entry name" value="NHER"/>
</dbReference>
<evidence type="ECO:0000256" key="1">
    <source>
        <dbReference type="ARBA" id="ARBA00022737"/>
    </source>
</evidence>
<organism evidence="5 6">
    <name type="scientific">Clupea harengus</name>
    <name type="common">Atlantic herring</name>
    <dbReference type="NCBI Taxonomy" id="7950"/>
    <lineage>
        <taxon>Eukaryota</taxon>
        <taxon>Metazoa</taxon>
        <taxon>Chordata</taxon>
        <taxon>Craniata</taxon>
        <taxon>Vertebrata</taxon>
        <taxon>Euteleostomi</taxon>
        <taxon>Actinopterygii</taxon>
        <taxon>Neopterygii</taxon>
        <taxon>Teleostei</taxon>
        <taxon>Clupei</taxon>
        <taxon>Clupeiformes</taxon>
        <taxon>Clupeoidei</taxon>
        <taxon>Clupeidae</taxon>
        <taxon>Clupea</taxon>
    </lineage>
</organism>
<protein>
    <submittedName>
        <fullName evidence="6">Na(+)/H(+) exchange regulatory cofactor NHE-RF3</fullName>
    </submittedName>
</protein>
<evidence type="ECO:0000256" key="3">
    <source>
        <dbReference type="SAM" id="MobiDB-lite"/>
    </source>
</evidence>
<evidence type="ECO:0000259" key="4">
    <source>
        <dbReference type="PROSITE" id="PS50106"/>
    </source>
</evidence>
<dbReference type="AlphaFoldDB" id="A0A6P8GE11"/>
<dbReference type="OrthoDB" id="10009200at2759"/>
<feature type="domain" description="PDZ" evidence="4">
    <location>
        <begin position="8"/>
        <end position="89"/>
    </location>
</feature>
<evidence type="ECO:0000256" key="2">
    <source>
        <dbReference type="ARBA" id="ARBA00038110"/>
    </source>
</evidence>
<reference evidence="6" key="1">
    <citation type="submission" date="2025-08" db="UniProtKB">
        <authorList>
            <consortium name="RefSeq"/>
        </authorList>
    </citation>
    <scope>IDENTIFICATION</scope>
</reference>
<keyword evidence="5" id="KW-1185">Reference proteome</keyword>
<sequence>MAGIRPRVIVLSKHEGQTFGFFLRVERDEEGHLIRSLDMGGPAELAGLKDGERIIRVNGVFVDSMEHAQVADLVRKSGMSVTFHVLSEASYKQAKEEGWDLAEIPRQSAMNGVAGSNTKPKLCYLVKSTAGYGFSLRSVKGEKGVFMMDVTSGGSADTAGAKENDRLVEINGENVEEANHEQAVEKVKASGSSVMFLLVDEDGDRFYKNKNIRLGTSLATVKHLPHEPRVVELAKGSDGYGFFLRKEPKMEGHYIKDIDRGSPAERAGLKEMDRLVAVAGEEVDQCTHDQVVDKIRQAGNKCCLLVVDAVTDKMYKLGRASPLLFWEETRASPASQPEPAKKPEPRPDTPPPTPIPAPIPAPTPAPAPAPAPAPTEDYKPKLCRLVKTASGFGFHLNGIQGVPGQYIKEVVKGGAADKAGLEEDDVLVEVNGVNMESGTHEVVVDMIRKTGDTLVLLVAGRTAYDHLKATGVAITPALLGLEATRPPSPPSPPSPKLPEVRKEEEKEEKKKTEEVRTEEKEEKKTTEEVRTEEKEEKK</sequence>
<feature type="compositionally biased region" description="Pro residues" evidence="3">
    <location>
        <begin position="348"/>
        <end position="373"/>
    </location>
</feature>
<keyword evidence="1" id="KW-0677">Repeat</keyword>
<dbReference type="PANTHER" id="PTHR14191:SF6">
    <property type="entry name" value="NA(+)_H(+) EXCHANGE REGULATORY COFACTOR NHE-RF3-RELATED"/>
    <property type="match status" value="1"/>
</dbReference>
<accession>A0A6P8GE11</accession>
<dbReference type="KEGG" id="char:105893029"/>
<feature type="domain" description="PDZ" evidence="4">
    <location>
        <begin position="382"/>
        <end position="462"/>
    </location>
</feature>
<comment type="similarity">
    <text evidence="2">Belongs to the NHER family.</text>
</comment>
<dbReference type="Proteomes" id="UP000515152">
    <property type="component" value="Chromosome 2"/>
</dbReference>
<feature type="non-terminal residue" evidence="6">
    <location>
        <position position="538"/>
    </location>
</feature>
<feature type="region of interest" description="Disordered" evidence="3">
    <location>
        <begin position="330"/>
        <end position="376"/>
    </location>
</feature>
<dbReference type="GO" id="GO:0072659">
    <property type="term" value="P:protein localization to plasma membrane"/>
    <property type="evidence" value="ECO:0007669"/>
    <property type="project" value="TreeGrafter"/>
</dbReference>
<dbReference type="Pfam" id="PF00595">
    <property type="entry name" value="PDZ"/>
    <property type="match status" value="4"/>
</dbReference>
<evidence type="ECO:0000313" key="6">
    <source>
        <dbReference type="RefSeq" id="XP_031433737.1"/>
    </source>
</evidence>
<dbReference type="PROSITE" id="PS50106">
    <property type="entry name" value="PDZ"/>
    <property type="match status" value="4"/>
</dbReference>
<dbReference type="InterPro" id="IPR001478">
    <property type="entry name" value="PDZ"/>
</dbReference>
<dbReference type="GO" id="GO:0043495">
    <property type="term" value="F:protein-membrane adaptor activity"/>
    <property type="evidence" value="ECO:0007669"/>
    <property type="project" value="TreeGrafter"/>
</dbReference>
<dbReference type="CDD" id="cd06768">
    <property type="entry name" value="PDZ_NHERF-like"/>
    <property type="match status" value="4"/>
</dbReference>
<feature type="compositionally biased region" description="Pro residues" evidence="3">
    <location>
        <begin position="486"/>
        <end position="496"/>
    </location>
</feature>
<evidence type="ECO:0000313" key="5">
    <source>
        <dbReference type="Proteomes" id="UP000515152"/>
    </source>
</evidence>
<dbReference type="GO" id="GO:0016324">
    <property type="term" value="C:apical plasma membrane"/>
    <property type="evidence" value="ECO:0007669"/>
    <property type="project" value="TreeGrafter"/>
</dbReference>
<proteinExistence type="inferred from homology"/>
<dbReference type="RefSeq" id="XP_031433737.1">
    <property type="nucleotide sequence ID" value="XM_031577877.1"/>
</dbReference>
<dbReference type="CTD" id="5174"/>
<feature type="compositionally biased region" description="Basic and acidic residues" evidence="3">
    <location>
        <begin position="498"/>
        <end position="538"/>
    </location>
</feature>
<dbReference type="GeneID" id="105893029"/>
<feature type="region of interest" description="Disordered" evidence="3">
    <location>
        <begin position="483"/>
        <end position="538"/>
    </location>
</feature>
<gene>
    <name evidence="6" type="primary">pdzk1</name>
</gene>
<dbReference type="Gene3D" id="2.30.42.10">
    <property type="match status" value="4"/>
</dbReference>
<dbReference type="SUPFAM" id="SSF50156">
    <property type="entry name" value="PDZ domain-like"/>
    <property type="match status" value="4"/>
</dbReference>
<dbReference type="InterPro" id="IPR036034">
    <property type="entry name" value="PDZ_sf"/>
</dbReference>
<feature type="domain" description="PDZ" evidence="4">
    <location>
        <begin position="230"/>
        <end position="310"/>
    </location>
</feature>
<dbReference type="SMART" id="SM00228">
    <property type="entry name" value="PDZ"/>
    <property type="match status" value="4"/>
</dbReference>